<name>A0A6G7VAC9_9GAMM</name>
<evidence type="ECO:0000259" key="8">
    <source>
        <dbReference type="Pfam" id="PF05567"/>
    </source>
</evidence>
<keyword evidence="3" id="KW-1029">Fimbrium biogenesis</keyword>
<dbReference type="SUPFAM" id="SSF50998">
    <property type="entry name" value="Quinoprotein alcohol dehydrogenase-like"/>
    <property type="match status" value="1"/>
</dbReference>
<gene>
    <name evidence="9" type="ORF">GWK36_01110</name>
</gene>
<proteinExistence type="inferred from homology"/>
<dbReference type="InterPro" id="IPR011047">
    <property type="entry name" value="Quinoprotein_ADH-like_sf"/>
</dbReference>
<evidence type="ECO:0000256" key="2">
    <source>
        <dbReference type="ARBA" id="ARBA00008387"/>
    </source>
</evidence>
<dbReference type="EMBL" id="CP048029">
    <property type="protein sequence ID" value="QIK36825.1"/>
    <property type="molecule type" value="Genomic_DNA"/>
</dbReference>
<dbReference type="Proteomes" id="UP000502699">
    <property type="component" value="Chromosome"/>
</dbReference>
<evidence type="ECO:0000256" key="1">
    <source>
        <dbReference type="ARBA" id="ARBA00004561"/>
    </source>
</evidence>
<evidence type="ECO:0000256" key="5">
    <source>
        <dbReference type="ARBA" id="ARBA00022837"/>
    </source>
</evidence>
<protein>
    <submittedName>
        <fullName evidence="9">Pilus assembly protein</fullName>
    </submittedName>
</protein>
<evidence type="ECO:0000256" key="7">
    <source>
        <dbReference type="SAM" id="SignalP"/>
    </source>
</evidence>
<keyword evidence="5" id="KW-0106">Calcium</keyword>
<keyword evidence="7" id="KW-0732">Signal</keyword>
<feature type="chain" id="PRO_5026245260" evidence="7">
    <location>
        <begin position="28"/>
        <end position="1422"/>
    </location>
</feature>
<dbReference type="GO" id="GO:0009289">
    <property type="term" value="C:pilus"/>
    <property type="evidence" value="ECO:0007669"/>
    <property type="project" value="UniProtKB-SubCell"/>
</dbReference>
<organism evidence="9 10">
    <name type="scientific">Caldichromatium japonicum</name>
    <dbReference type="NCBI Taxonomy" id="2699430"/>
    <lineage>
        <taxon>Bacteria</taxon>
        <taxon>Pseudomonadati</taxon>
        <taxon>Pseudomonadota</taxon>
        <taxon>Gammaproteobacteria</taxon>
        <taxon>Chromatiales</taxon>
        <taxon>Chromatiaceae</taxon>
        <taxon>Caldichromatium</taxon>
    </lineage>
</organism>
<dbReference type="Pfam" id="PF05567">
    <property type="entry name" value="T4P_PilY1"/>
    <property type="match status" value="1"/>
</dbReference>
<evidence type="ECO:0000313" key="10">
    <source>
        <dbReference type="Proteomes" id="UP000502699"/>
    </source>
</evidence>
<dbReference type="KEGG" id="cjap:GWK36_01110"/>
<feature type="domain" description="PilY1 beta-propeller" evidence="8">
    <location>
        <begin position="959"/>
        <end position="1238"/>
    </location>
</feature>
<comment type="similarity">
    <text evidence="2">Belongs to the PilY1 family.</text>
</comment>
<dbReference type="InterPro" id="IPR015943">
    <property type="entry name" value="WD40/YVTN_repeat-like_dom_sf"/>
</dbReference>
<sequence length="1422" mass="154681">MNRSIATKSIAAVLSASLMALSLFASAQINIPSTPLGVSMAAKPITLLVAGKDHRLFYEAYNDASDIDSDGTLDIRFKPNITYYGLFDPHLCYSHNNKSDNTGLFEPTSETSDGKCKNSSGRWSGNWLNYMTTSRIDALRKALYGGYREVDTPTKTILRRAYIPQDAHSWAKEYASIAVDGYDISDYTPLDPPSANKRHFFGNLTANASTNCATLSTCSDLPPLLSVVTNSQKRVWEWASKERPVLDNTHGGTRMDLTVRVKVCNGGFTRGCKQYPNNTWKPIGLLHEYGENEAMLFGLLSGSYNKNMSGGVLRKVISSFKNEVDQNTGQFTANAKIVQTFNALRIRDFNNNRTDRVYRRGWVATRAMNQGEFVDWGNPMAEMLYEGLRYLAGKKTPTSDFDTSGSYDQEVGLPVATWDDPYDPVNSQAKALWCSRPSIMAISDINVSFDSDKVPGSYFSSFAGDLTGLNVQAGADTITNNETGIIGQRFIGQSAAVYDSAPTAKTVGSLGTIRGLAPEEPTKEGSYYSASIAYFGKSTDLRSDLNKHQSTDTYAIVLASPLPRLEARLSSGSIITLVPFAKSVGGCMSTSSKKGDFQPTNQIVDLYVEEIANSGAGDSNPNINGGRYYAKFRINYEDVEQGADHDMDVIAEYTLTAKADNTLEVKVKTTYQAGCIYQNIGYIISGSNRDGIYLVAQDENVSIPYFLNVPPNRSPGYCDVTGTPPSDCNTLPCATGSSCAYPNESSRTFSPGASTATLLRDPLWYAAKWGGFIDKNNNNKPDQTYEWDADNNGVPDTYFLVQNPLKLKENLKRALENIIERTASSGSITANSTSLNSDTRVFRATFNTQYWSGELAAYAITSSGIANTASWEASKQSPLADNPSNRKIYITRSDGQTKRFLWSELTSAEQNAIGSENVLQYLRGVRTEEQPNGTLRTRQIDNVLGDIVHSAPFYVKDTDTVYIGANDGMLHAFNASSGAELFAYIPSALISKLKNLSQPGYKHDYYVDGEIAVSTLAQTMNNFLVMTLGRGGKGLFALDVTDPASFGPGNFKWSYFNTSDQTLGLMIGRPVIAKMNNGDWAVILGNGYNSTAGKAALYIFKLNDGSLLAKIDTGVAGDNGLATPGTFDADNDGDIDVIYAGDLKGNIWKFDVSTSNPNQWDSAFKQGSTPQPFFVARDSSNNPQPITAQITVAIDYLKGDPNFGKRFIFFGTGSYFHSDDPTNTQRQSWYGLIDEDTQISGRSELTQRSIEEEGTLSGSPVRTFADAQAGDMVGKKGWYLDFTTQAGERIVTASKLYRLIHPTLIASSIIPIDDPCVPGGKGYVNFINPFTGARLKIGVVDVNQSGGTDDDKLNDAFVGGFDLGVGMPGEAIVIGGDLVISGSGSGSGEEGTGEENPDIKRRKLIFGQAATGRVSWREIVTE</sequence>
<keyword evidence="4" id="KW-0479">Metal-binding</keyword>
<keyword evidence="6" id="KW-0281">Fimbrium</keyword>
<dbReference type="InterPro" id="IPR008707">
    <property type="entry name" value="B-propeller_PilY1"/>
</dbReference>
<keyword evidence="10" id="KW-1185">Reference proteome</keyword>
<evidence type="ECO:0000256" key="6">
    <source>
        <dbReference type="ARBA" id="ARBA00023263"/>
    </source>
</evidence>
<dbReference type="GO" id="GO:0046872">
    <property type="term" value="F:metal ion binding"/>
    <property type="evidence" value="ECO:0007669"/>
    <property type="project" value="UniProtKB-KW"/>
</dbReference>
<feature type="signal peptide" evidence="7">
    <location>
        <begin position="1"/>
        <end position="27"/>
    </location>
</feature>
<evidence type="ECO:0000313" key="9">
    <source>
        <dbReference type="EMBL" id="QIK36825.1"/>
    </source>
</evidence>
<dbReference type="Gene3D" id="2.130.10.10">
    <property type="entry name" value="YVTN repeat-like/Quinoprotein amine dehydrogenase"/>
    <property type="match status" value="1"/>
</dbReference>
<reference evidence="10" key="1">
    <citation type="submission" date="2020-01" db="EMBL/GenBank/DDBJ databases">
        <title>Caldichromatium gen. nov., sp. nov., a thermophilic purple sulfur bacterium member of the family Chromatiaceae isolated from Nakabusa hot spring, Japan.</title>
        <authorList>
            <person name="Saini M.K."/>
            <person name="Hanada S."/>
            <person name="Tank M."/>
        </authorList>
    </citation>
    <scope>NUCLEOTIDE SEQUENCE [LARGE SCALE GENOMIC DNA]</scope>
    <source>
        <strain evidence="10">No.7</strain>
    </source>
</reference>
<comment type="subcellular location">
    <subcellularLocation>
        <location evidence="1">Fimbrium</location>
    </subcellularLocation>
</comment>
<evidence type="ECO:0000256" key="3">
    <source>
        <dbReference type="ARBA" id="ARBA00022558"/>
    </source>
</evidence>
<accession>A0A6G7VAC9</accession>
<evidence type="ECO:0000256" key="4">
    <source>
        <dbReference type="ARBA" id="ARBA00022723"/>
    </source>
</evidence>